<dbReference type="Proteomes" id="UP000230423">
    <property type="component" value="Unassembled WGS sequence"/>
</dbReference>
<feature type="compositionally biased region" description="Basic and acidic residues" evidence="1">
    <location>
        <begin position="416"/>
        <end position="428"/>
    </location>
</feature>
<sequence>MGHHLMRQYSLIENYPSEFKGEFEDSALGLEVFTAMAAGVQQPTLQRKNTFPCLAHASTHDFRKEYQNSELERRFRRKKLERIDSSRFQMAWRTFSDYVFGKSNRRALTEKDNSAANLSYFEQLPSELLFKILGEIHDKSTALNCRAISRLVVSGLPRRAIEIRRVNYASQQSSAIVVSHAMLRGGMQLDFSFGQFRIQRLMLKNLTLTDELVDFLRMQLLNSDLSTLNQLTLHAVDFSGSNSLTLHRLLALVAKHLEVFELTQSTGMRADSVTDAHLAQLDATKIRRIAIDGVRFAMPRRRALLRVGDETLRQLAERKSFPTLVLDRCSVTTKMVCDYTEGWFASAHEAERSMRSQICTVKRCAAVRGPQFEAECQRRGLHCKHRRGSGSLILYNVQAEHDQTEFTVATQPLEPEEPKKERDVEHQG</sequence>
<evidence type="ECO:0000313" key="2">
    <source>
        <dbReference type="EMBL" id="PIO72058.1"/>
    </source>
</evidence>
<evidence type="ECO:0000256" key="1">
    <source>
        <dbReference type="SAM" id="MobiDB-lite"/>
    </source>
</evidence>
<accession>A0A2G9UP79</accession>
<evidence type="ECO:0000313" key="3">
    <source>
        <dbReference type="Proteomes" id="UP000230423"/>
    </source>
</evidence>
<reference evidence="2 3" key="1">
    <citation type="submission" date="2015-09" db="EMBL/GenBank/DDBJ databases">
        <title>Draft genome of the parasitic nematode Teladorsagia circumcincta isolate WARC Sus (inbred).</title>
        <authorList>
            <person name="Mitreva M."/>
        </authorList>
    </citation>
    <scope>NUCLEOTIDE SEQUENCE [LARGE SCALE GENOMIC DNA]</scope>
    <source>
        <strain evidence="2 3">S</strain>
    </source>
</reference>
<protein>
    <submittedName>
        <fullName evidence="2">Uncharacterized protein</fullName>
    </submittedName>
</protein>
<organism evidence="2 3">
    <name type="scientific">Teladorsagia circumcincta</name>
    <name type="common">Brown stomach worm</name>
    <name type="synonym">Ostertagia circumcincta</name>
    <dbReference type="NCBI Taxonomy" id="45464"/>
    <lineage>
        <taxon>Eukaryota</taxon>
        <taxon>Metazoa</taxon>
        <taxon>Ecdysozoa</taxon>
        <taxon>Nematoda</taxon>
        <taxon>Chromadorea</taxon>
        <taxon>Rhabditida</taxon>
        <taxon>Rhabditina</taxon>
        <taxon>Rhabditomorpha</taxon>
        <taxon>Strongyloidea</taxon>
        <taxon>Trichostrongylidae</taxon>
        <taxon>Teladorsagia</taxon>
    </lineage>
</organism>
<feature type="region of interest" description="Disordered" evidence="1">
    <location>
        <begin position="409"/>
        <end position="428"/>
    </location>
</feature>
<dbReference type="OrthoDB" id="5811793at2759"/>
<keyword evidence="3" id="KW-1185">Reference proteome</keyword>
<proteinExistence type="predicted"/>
<dbReference type="EMBL" id="KZ345779">
    <property type="protein sequence ID" value="PIO72058.1"/>
    <property type="molecule type" value="Genomic_DNA"/>
</dbReference>
<gene>
    <name evidence="2" type="ORF">TELCIR_06017</name>
</gene>
<name>A0A2G9UP79_TELCI</name>
<dbReference type="AlphaFoldDB" id="A0A2G9UP79"/>